<evidence type="ECO:0000313" key="2">
    <source>
        <dbReference type="Proteomes" id="UP000712281"/>
    </source>
</evidence>
<dbReference type="EMBL" id="QGKW02000717">
    <property type="protein sequence ID" value="KAF2598669.1"/>
    <property type="molecule type" value="Genomic_DNA"/>
</dbReference>
<dbReference type="AlphaFoldDB" id="A0A8S9KW92"/>
<sequence>MAGIALLCIWKIDKRGIGLHKVAKFENEQQELLRFPQTLFDTKMPAEQWRSMAGIALLCIWKIDKRKAGELMGIDMLLLDDQVHFLVSKHLNWAQICSRLDWRLVETKREERICRIITEDDATIKWLFGMVSLMKVVGARWRSGGIVLASDGRNGRLNHQEAVCSWHGYDGCVIFQKKYRRDKETDVEKR</sequence>
<dbReference type="Proteomes" id="UP000712281">
    <property type="component" value="Unassembled WGS sequence"/>
</dbReference>
<gene>
    <name evidence="1" type="ORF">F2Q68_00011402</name>
</gene>
<comment type="caution">
    <text evidence="1">The sequence shown here is derived from an EMBL/GenBank/DDBJ whole genome shotgun (WGS) entry which is preliminary data.</text>
</comment>
<name>A0A8S9KW92_BRACR</name>
<organism evidence="1 2">
    <name type="scientific">Brassica cretica</name>
    <name type="common">Mustard</name>
    <dbReference type="NCBI Taxonomy" id="69181"/>
    <lineage>
        <taxon>Eukaryota</taxon>
        <taxon>Viridiplantae</taxon>
        <taxon>Streptophyta</taxon>
        <taxon>Embryophyta</taxon>
        <taxon>Tracheophyta</taxon>
        <taxon>Spermatophyta</taxon>
        <taxon>Magnoliopsida</taxon>
        <taxon>eudicotyledons</taxon>
        <taxon>Gunneridae</taxon>
        <taxon>Pentapetalae</taxon>
        <taxon>rosids</taxon>
        <taxon>malvids</taxon>
        <taxon>Brassicales</taxon>
        <taxon>Brassicaceae</taxon>
        <taxon>Brassiceae</taxon>
        <taxon>Brassica</taxon>
    </lineage>
</organism>
<proteinExistence type="predicted"/>
<evidence type="ECO:0000313" key="1">
    <source>
        <dbReference type="EMBL" id="KAF2598669.1"/>
    </source>
</evidence>
<protein>
    <submittedName>
        <fullName evidence="1">Uncharacterized protein</fullName>
    </submittedName>
</protein>
<reference evidence="1" key="1">
    <citation type="submission" date="2019-12" db="EMBL/GenBank/DDBJ databases">
        <title>Genome sequencing and annotation of Brassica cretica.</title>
        <authorList>
            <person name="Studholme D.J."/>
            <person name="Sarris P.F."/>
        </authorList>
    </citation>
    <scope>NUCLEOTIDE SEQUENCE</scope>
    <source>
        <strain evidence="1">PFS-001/15</strain>
        <tissue evidence="1">Leaf</tissue>
    </source>
</reference>
<accession>A0A8S9KW92</accession>